<comment type="caution">
    <text evidence="1">The sequence shown here is derived from an EMBL/GenBank/DDBJ whole genome shotgun (WGS) entry which is preliminary data.</text>
</comment>
<protein>
    <submittedName>
        <fullName evidence="1">Uncharacterized protein</fullName>
    </submittedName>
</protein>
<dbReference type="AlphaFoldDB" id="A0A327KJG5"/>
<evidence type="ECO:0000313" key="2">
    <source>
        <dbReference type="Proteomes" id="UP000248863"/>
    </source>
</evidence>
<evidence type="ECO:0000313" key="1">
    <source>
        <dbReference type="EMBL" id="RAI37472.1"/>
    </source>
</evidence>
<gene>
    <name evidence="1" type="ORF">CH338_15960</name>
</gene>
<dbReference type="RefSeq" id="WP_111358136.1">
    <property type="nucleotide sequence ID" value="NZ_NHSK01000051.1"/>
</dbReference>
<name>A0A327KJG5_9BRAD</name>
<sequence length="125" mass="13108">MTAASSQAREIALSRPQLDLLRDTGGMILTLRGAFRITPVRLDDRQLRLVAASIRHVIDARPIGGLTVTIDVADRCMVAPGRAAALMLTTAGANVVLAILGPEDVVIAAVRLDQASIDALTGEPS</sequence>
<keyword evidence="2" id="KW-1185">Reference proteome</keyword>
<dbReference type="Proteomes" id="UP000248863">
    <property type="component" value="Unassembled WGS sequence"/>
</dbReference>
<dbReference type="EMBL" id="NPEU01000182">
    <property type="protein sequence ID" value="RAI37472.1"/>
    <property type="molecule type" value="Genomic_DNA"/>
</dbReference>
<proteinExistence type="predicted"/>
<accession>A0A327KJG5</accession>
<organism evidence="1 2">
    <name type="scientific">Rhodoplanes elegans</name>
    <dbReference type="NCBI Taxonomy" id="29408"/>
    <lineage>
        <taxon>Bacteria</taxon>
        <taxon>Pseudomonadati</taxon>
        <taxon>Pseudomonadota</taxon>
        <taxon>Alphaproteobacteria</taxon>
        <taxon>Hyphomicrobiales</taxon>
        <taxon>Nitrobacteraceae</taxon>
        <taxon>Rhodoplanes</taxon>
    </lineage>
</organism>
<reference evidence="1 2" key="1">
    <citation type="submission" date="2017-07" db="EMBL/GenBank/DDBJ databases">
        <title>Draft Genome Sequences of Select Purple Nonsulfur Bacteria.</title>
        <authorList>
            <person name="Lasarre B."/>
            <person name="Mckinlay J.B."/>
        </authorList>
    </citation>
    <scope>NUCLEOTIDE SEQUENCE [LARGE SCALE GENOMIC DNA]</scope>
    <source>
        <strain evidence="1 2">DSM 11907</strain>
    </source>
</reference>